<feature type="domain" description="D-isomer specific 2-hydroxyacid dehydrogenase NAD-binding" evidence="6">
    <location>
        <begin position="108"/>
        <end position="287"/>
    </location>
</feature>
<feature type="domain" description="D-isomer specific 2-hydroxyacid dehydrogenase catalytic" evidence="5">
    <location>
        <begin position="19"/>
        <end position="317"/>
    </location>
</feature>
<evidence type="ECO:0000313" key="8">
    <source>
        <dbReference type="Proteomes" id="UP000095342"/>
    </source>
</evidence>
<accession>A0A1D8KC23</accession>
<protein>
    <submittedName>
        <fullName evidence="7">Glycerate dehydrogenase</fullName>
    </submittedName>
</protein>
<dbReference type="Pfam" id="PF00389">
    <property type="entry name" value="2-Hacid_dh"/>
    <property type="match status" value="1"/>
</dbReference>
<evidence type="ECO:0000256" key="2">
    <source>
        <dbReference type="ARBA" id="ARBA00023002"/>
    </source>
</evidence>
<dbReference type="KEGG" id="aaeo:BJI67_07615"/>
<sequence length="318" mass="33967">MRGVCLDIDTLDNGDLDRNPLHEAVSHWTYHAQTSADQLSEHIGSAEVLVTNKVLVDAPALAAASSLKLICVAATGTNNVDLEAARKRGIVVCNVRDYGTASVAEHTIGLMLALVRHLPDYARAVAEGAWTRAHGFSLYDFFPIGELNGRTLGIVGHGVLGAAVGRIAEGFGMRVLIAERRGQAPRHGRTEFTEVLDQADVLSLHCPLTPETRHLIGAEEIERLGPTGILINTARGGLVDSQALADALRADRLAAAGLDVLDEEPPPADHPLLSPDVPNLIVTPHVAWASGTARQRLIDEMALNMRAYLAGTPRNRVA</sequence>
<reference evidence="7 8" key="1">
    <citation type="submission" date="2016-09" db="EMBL/GenBank/DDBJ databases">
        <title>Acidihalobacter prosperus V6 (DSM14174).</title>
        <authorList>
            <person name="Khaleque H.N."/>
            <person name="Ramsay J.P."/>
            <person name="Murphy R.J.T."/>
            <person name="Kaksonen A.H."/>
            <person name="Boxall N.J."/>
            <person name="Watkin E.L.J."/>
        </authorList>
    </citation>
    <scope>NUCLEOTIDE SEQUENCE [LARGE SCALE GENOMIC DNA]</scope>
    <source>
        <strain evidence="7 8">V6</strain>
    </source>
</reference>
<dbReference type="GO" id="GO:0051287">
    <property type="term" value="F:NAD binding"/>
    <property type="evidence" value="ECO:0007669"/>
    <property type="project" value="InterPro"/>
</dbReference>
<dbReference type="AlphaFoldDB" id="A0A1D8KC23"/>
<name>A0A1D8KC23_9GAMM</name>
<dbReference type="GO" id="GO:0016616">
    <property type="term" value="F:oxidoreductase activity, acting on the CH-OH group of donors, NAD or NADP as acceptor"/>
    <property type="evidence" value="ECO:0007669"/>
    <property type="project" value="InterPro"/>
</dbReference>
<dbReference type="SUPFAM" id="SSF52283">
    <property type="entry name" value="Formate/glycerate dehydrogenase catalytic domain-like"/>
    <property type="match status" value="1"/>
</dbReference>
<evidence type="ECO:0000256" key="1">
    <source>
        <dbReference type="ARBA" id="ARBA00005854"/>
    </source>
</evidence>
<dbReference type="Pfam" id="PF02826">
    <property type="entry name" value="2-Hacid_dh_C"/>
    <property type="match status" value="1"/>
</dbReference>
<dbReference type="InterPro" id="IPR006139">
    <property type="entry name" value="D-isomer_2_OHA_DH_cat_dom"/>
</dbReference>
<keyword evidence="2 4" id="KW-0560">Oxidoreductase</keyword>
<comment type="similarity">
    <text evidence="1 4">Belongs to the D-isomer specific 2-hydroxyacid dehydrogenase family.</text>
</comment>
<dbReference type="InterPro" id="IPR036291">
    <property type="entry name" value="NAD(P)-bd_dom_sf"/>
</dbReference>
<dbReference type="SUPFAM" id="SSF51735">
    <property type="entry name" value="NAD(P)-binding Rossmann-fold domains"/>
    <property type="match status" value="1"/>
</dbReference>
<dbReference type="CDD" id="cd12162">
    <property type="entry name" value="2-Hacid_dh_4"/>
    <property type="match status" value="1"/>
</dbReference>
<dbReference type="InterPro" id="IPR029753">
    <property type="entry name" value="D-isomer_DH_CS"/>
</dbReference>
<evidence type="ECO:0000259" key="6">
    <source>
        <dbReference type="Pfam" id="PF02826"/>
    </source>
</evidence>
<evidence type="ECO:0000313" key="7">
    <source>
        <dbReference type="EMBL" id="AOV18504.1"/>
    </source>
</evidence>
<organism evidence="7 8">
    <name type="scientific">Acidihalobacter aeolianus</name>
    <dbReference type="NCBI Taxonomy" id="2792603"/>
    <lineage>
        <taxon>Bacteria</taxon>
        <taxon>Pseudomonadati</taxon>
        <taxon>Pseudomonadota</taxon>
        <taxon>Gammaproteobacteria</taxon>
        <taxon>Chromatiales</taxon>
        <taxon>Ectothiorhodospiraceae</taxon>
        <taxon>Acidihalobacter</taxon>
    </lineage>
</organism>
<proteinExistence type="inferred from homology"/>
<dbReference type="PANTHER" id="PTHR43761:SF1">
    <property type="entry name" value="D-ISOMER SPECIFIC 2-HYDROXYACID DEHYDROGENASE CATALYTIC DOMAIN-CONTAINING PROTEIN-RELATED"/>
    <property type="match status" value="1"/>
</dbReference>
<gene>
    <name evidence="7" type="ORF">BJI67_07615</name>
</gene>
<evidence type="ECO:0000256" key="4">
    <source>
        <dbReference type="RuleBase" id="RU003719"/>
    </source>
</evidence>
<evidence type="ECO:0000259" key="5">
    <source>
        <dbReference type="Pfam" id="PF00389"/>
    </source>
</evidence>
<dbReference type="InterPro" id="IPR050418">
    <property type="entry name" value="D-iso_2-hydroxyacid_DH_PdxB"/>
</dbReference>
<dbReference type="PROSITE" id="PS00670">
    <property type="entry name" value="D_2_HYDROXYACID_DH_2"/>
    <property type="match status" value="1"/>
</dbReference>
<dbReference type="PANTHER" id="PTHR43761">
    <property type="entry name" value="D-ISOMER SPECIFIC 2-HYDROXYACID DEHYDROGENASE FAMILY PROTEIN (AFU_ORTHOLOGUE AFUA_1G13630)"/>
    <property type="match status" value="1"/>
</dbReference>
<dbReference type="EMBL" id="CP017448">
    <property type="protein sequence ID" value="AOV18504.1"/>
    <property type="molecule type" value="Genomic_DNA"/>
</dbReference>
<keyword evidence="3" id="KW-0520">NAD</keyword>
<evidence type="ECO:0000256" key="3">
    <source>
        <dbReference type="ARBA" id="ARBA00023027"/>
    </source>
</evidence>
<keyword evidence="8" id="KW-1185">Reference proteome</keyword>
<dbReference type="FunFam" id="3.40.50.720:FF:000203">
    <property type="entry name" value="D-3-phosphoglycerate dehydrogenase (SerA)"/>
    <property type="match status" value="1"/>
</dbReference>
<dbReference type="Gene3D" id="3.40.50.720">
    <property type="entry name" value="NAD(P)-binding Rossmann-like Domain"/>
    <property type="match status" value="2"/>
</dbReference>
<dbReference type="Proteomes" id="UP000095342">
    <property type="component" value="Chromosome"/>
</dbReference>
<dbReference type="InterPro" id="IPR006140">
    <property type="entry name" value="D-isomer_DH_NAD-bd"/>
</dbReference>